<dbReference type="Proteomes" id="UP000002770">
    <property type="component" value="Unassembled WGS sequence"/>
</dbReference>
<evidence type="ECO:0000313" key="1">
    <source>
        <dbReference type="EMBL" id="EHL30708.1"/>
    </source>
</evidence>
<gene>
    <name evidence="1" type="ORF">LDG_7263</name>
</gene>
<accession>G9EPS4</accession>
<sequence>MNNSSYYNQDRIRWNVAEAVWQGIAGYINYKLNVKWRTTYEEKFFLIEMVIALE</sequence>
<name>G9EPS4_9GAMM</name>
<dbReference type="EMBL" id="JH413826">
    <property type="protein sequence ID" value="EHL30708.1"/>
    <property type="molecule type" value="Genomic_DNA"/>
</dbReference>
<keyword evidence="2" id="KW-1185">Reference proteome</keyword>
<dbReference type="AlphaFoldDB" id="G9EPS4"/>
<evidence type="ECO:0000313" key="2">
    <source>
        <dbReference type="Proteomes" id="UP000002770"/>
    </source>
</evidence>
<reference evidence="1 2" key="1">
    <citation type="journal article" date="2011" name="BMC Genomics">
        <title>Insight into cross-talk between intra-amoebal pathogens.</title>
        <authorList>
            <person name="Gimenez G."/>
            <person name="Bertelli C."/>
            <person name="Moliner C."/>
            <person name="Robert C."/>
            <person name="Raoult D."/>
            <person name="Fournier P.E."/>
            <person name="Greub G."/>
        </authorList>
    </citation>
    <scope>NUCLEOTIDE SEQUENCE [LARGE SCALE GENOMIC DNA]</scope>
    <source>
        <strain evidence="1 2">LLAP12</strain>
    </source>
</reference>
<dbReference type="HOGENOM" id="CLU_3044834_0_0_6"/>
<organism evidence="1 2">
    <name type="scientific">Legionella drancourtii LLAP12</name>
    <dbReference type="NCBI Taxonomy" id="658187"/>
    <lineage>
        <taxon>Bacteria</taxon>
        <taxon>Pseudomonadati</taxon>
        <taxon>Pseudomonadota</taxon>
        <taxon>Gammaproteobacteria</taxon>
        <taxon>Legionellales</taxon>
        <taxon>Legionellaceae</taxon>
        <taxon>Legionella</taxon>
    </lineage>
</organism>
<proteinExistence type="predicted"/>
<protein>
    <submittedName>
        <fullName evidence="1">Uncharacterized protein</fullName>
    </submittedName>
</protein>
<dbReference type="InParanoid" id="G9EPS4"/>